<reference evidence="4" key="3">
    <citation type="journal article" date="2014" name="Nature">
        <title>Elephant shark genome provides unique insights into gnathostome evolution.</title>
        <authorList>
            <consortium name="International Elephant Shark Genome Sequencing Consortium"/>
            <person name="Venkatesh B."/>
            <person name="Lee A.P."/>
            <person name="Ravi V."/>
            <person name="Maurya A.K."/>
            <person name="Lian M.M."/>
            <person name="Swann J.B."/>
            <person name="Ohta Y."/>
            <person name="Flajnik M.F."/>
            <person name="Sutoh Y."/>
            <person name="Kasahara M."/>
            <person name="Hoon S."/>
            <person name="Gangu V."/>
            <person name="Roy S.W."/>
            <person name="Irimia M."/>
            <person name="Korzh V."/>
            <person name="Kondrychyn I."/>
            <person name="Lim Z.W."/>
            <person name="Tay B.H."/>
            <person name="Tohari S."/>
            <person name="Kong K.W."/>
            <person name="Ho S."/>
            <person name="Lorente-Galdos B."/>
            <person name="Quilez J."/>
            <person name="Marques-Bonet T."/>
            <person name="Raney B.J."/>
            <person name="Ingham P.W."/>
            <person name="Tay A."/>
            <person name="Hillier L.W."/>
            <person name="Minx P."/>
            <person name="Boehm T."/>
            <person name="Wilson R.K."/>
            <person name="Brenner S."/>
            <person name="Warren W.C."/>
        </authorList>
    </citation>
    <scope>NUCLEOTIDE SEQUENCE [LARGE SCALE GENOMIC DNA]</scope>
</reference>
<feature type="coiled-coil region" evidence="1">
    <location>
        <begin position="90"/>
        <end position="180"/>
    </location>
</feature>
<feature type="region of interest" description="Disordered" evidence="2">
    <location>
        <begin position="1"/>
        <end position="59"/>
    </location>
</feature>
<dbReference type="Proteomes" id="UP000314986">
    <property type="component" value="Unassembled WGS sequence"/>
</dbReference>
<proteinExistence type="predicted"/>
<protein>
    <submittedName>
        <fullName evidence="3">Uncharacterized protein</fullName>
    </submittedName>
</protein>
<sequence length="618" mass="72359">MEKGSNEEGNVEEGNVEEGNVEEGTVEEGTVEEEASAHQVIQEKEGEEENKGLEEDLPDFVDLNAEEPEGMEEMLCQSHQFGAEGGDGILDDEDSDIEQLENEKSTHLQDQKKMNYVEKAHVRTQQRVLNQMNLLFQEKELNVQKAREEERECRRRIEALKNEKDDVEEEIQEQEAVKNNAALFRLRAKHRRICEELRGQEDLQSEIALTLVEKERQMLQVELEQAAFARLNQEFPRDLEVFHEQRILEAEHKAEREVSMARNDEKQRNIIKMKTMKDVEERELKHRKAIEEAKKNNQKAIQFLKQSMAKVRKEEAEKELLMRENLQKRIQAVLSLKKSISANRENLRAIEARNKSMEAEEKAREDRMKEAVILEGGNVIQYLHDLKKMKYLEKKKQAFVDYQKAGKLEIITKLLKEESNAEKKKVTPQIFSQTLKSEDTKFYEWKSQRKLMKYLEKMYGDDAPPSTSEKHWRFPSPLSEAASTPQRPDAFTPESVEYEDEETIEQPEYLGLWEQELKSHQVKDDGSSKYPGTSKMERDIIKRKLEKQRRSIIHKQVVAGREFKGSPFYSKPDIIQFKNFDIGETYKMEVLLMNVSYSMTFCRLVDISDNLKDFISVE</sequence>
<feature type="compositionally biased region" description="Acidic residues" evidence="2">
    <location>
        <begin position="9"/>
        <end position="34"/>
    </location>
</feature>
<reference evidence="4" key="2">
    <citation type="journal article" date="2007" name="PLoS Biol.">
        <title>Survey sequencing and comparative analysis of the elephant shark (Callorhinchus milii) genome.</title>
        <authorList>
            <person name="Venkatesh B."/>
            <person name="Kirkness E.F."/>
            <person name="Loh Y.H."/>
            <person name="Halpern A.L."/>
            <person name="Lee A.P."/>
            <person name="Johnson J."/>
            <person name="Dandona N."/>
            <person name="Viswanathan L.D."/>
            <person name="Tay A."/>
            <person name="Venter J.C."/>
            <person name="Strausberg R.L."/>
            <person name="Brenner S."/>
        </authorList>
    </citation>
    <scope>NUCLEOTIDE SEQUENCE [LARGE SCALE GENOMIC DNA]</scope>
</reference>
<name>A0A4W3HQ56_CALMI</name>
<reference evidence="3" key="4">
    <citation type="submission" date="2025-08" db="UniProtKB">
        <authorList>
            <consortium name="Ensembl"/>
        </authorList>
    </citation>
    <scope>IDENTIFICATION</scope>
</reference>
<dbReference type="PANTHER" id="PTHR22538:SF0">
    <property type="entry name" value="CILIA- AND FLAGELLA-ASSOCIATED PROTEIN 74"/>
    <property type="match status" value="1"/>
</dbReference>
<reference evidence="3" key="5">
    <citation type="submission" date="2025-09" db="UniProtKB">
        <authorList>
            <consortium name="Ensembl"/>
        </authorList>
    </citation>
    <scope>IDENTIFICATION</scope>
</reference>
<dbReference type="GeneTree" id="ENSGT00900000141054"/>
<reference evidence="4" key="1">
    <citation type="journal article" date="2006" name="Science">
        <title>Ancient noncoding elements conserved in the human genome.</title>
        <authorList>
            <person name="Venkatesh B."/>
            <person name="Kirkness E.F."/>
            <person name="Loh Y.H."/>
            <person name="Halpern A.L."/>
            <person name="Lee A.P."/>
            <person name="Johnson J."/>
            <person name="Dandona N."/>
            <person name="Viswanathan L.D."/>
            <person name="Tay A."/>
            <person name="Venter J.C."/>
            <person name="Strausberg R.L."/>
            <person name="Brenner S."/>
        </authorList>
    </citation>
    <scope>NUCLEOTIDE SEQUENCE [LARGE SCALE GENOMIC DNA]</scope>
</reference>
<dbReference type="OMA" id="LRDKTWC"/>
<feature type="region of interest" description="Disordered" evidence="2">
    <location>
        <begin position="465"/>
        <end position="495"/>
    </location>
</feature>
<dbReference type="STRING" id="7868.ENSCMIP00000017420"/>
<evidence type="ECO:0000313" key="3">
    <source>
        <dbReference type="Ensembl" id="ENSCMIP00000017420.1"/>
    </source>
</evidence>
<dbReference type="Pfam" id="PF24771">
    <property type="entry name" value="Ig_CFAP74_1st"/>
    <property type="match status" value="1"/>
</dbReference>
<dbReference type="InParanoid" id="A0A4W3HQ56"/>
<keyword evidence="4" id="KW-1185">Reference proteome</keyword>
<accession>A0A4W3HQ56</accession>
<evidence type="ECO:0000313" key="4">
    <source>
        <dbReference type="Proteomes" id="UP000314986"/>
    </source>
</evidence>
<feature type="coiled-coil region" evidence="1">
    <location>
        <begin position="276"/>
        <end position="367"/>
    </location>
</feature>
<feature type="compositionally biased region" description="Basic and acidic residues" evidence="2">
    <location>
        <begin position="41"/>
        <end position="54"/>
    </location>
</feature>
<organism evidence="3 4">
    <name type="scientific">Callorhinchus milii</name>
    <name type="common">Ghost shark</name>
    <dbReference type="NCBI Taxonomy" id="7868"/>
    <lineage>
        <taxon>Eukaryota</taxon>
        <taxon>Metazoa</taxon>
        <taxon>Chordata</taxon>
        <taxon>Craniata</taxon>
        <taxon>Vertebrata</taxon>
        <taxon>Chondrichthyes</taxon>
        <taxon>Holocephali</taxon>
        <taxon>Chimaeriformes</taxon>
        <taxon>Callorhinchidae</taxon>
        <taxon>Callorhinchus</taxon>
    </lineage>
</organism>
<keyword evidence="1" id="KW-0175">Coiled coil</keyword>
<dbReference type="Ensembl" id="ENSCMIT00000017758.1">
    <property type="protein sequence ID" value="ENSCMIP00000017420.1"/>
    <property type="gene ID" value="ENSCMIG00000008311.1"/>
</dbReference>
<dbReference type="AlphaFoldDB" id="A0A4W3HQ56"/>
<dbReference type="PANTHER" id="PTHR22538">
    <property type="entry name" value="CILIA- AND FLAGELLA-ASSOCIATED PROTEIN 74"/>
    <property type="match status" value="1"/>
</dbReference>
<evidence type="ECO:0000256" key="1">
    <source>
        <dbReference type="SAM" id="Coils"/>
    </source>
</evidence>
<evidence type="ECO:0000256" key="2">
    <source>
        <dbReference type="SAM" id="MobiDB-lite"/>
    </source>
</evidence>